<gene>
    <name evidence="2" type="ORF">LCGC14_1025780</name>
</gene>
<evidence type="ECO:0000313" key="2">
    <source>
        <dbReference type="EMBL" id="KKN11510.1"/>
    </source>
</evidence>
<name>A0A0F9MW35_9ZZZZ</name>
<dbReference type="EMBL" id="LAZR01004127">
    <property type="protein sequence ID" value="KKN11510.1"/>
    <property type="molecule type" value="Genomic_DNA"/>
</dbReference>
<keyword evidence="1" id="KW-0812">Transmembrane</keyword>
<keyword evidence="1" id="KW-1133">Transmembrane helix</keyword>
<sequence length="129" mass="14815">MMQRNDTFRYHLKVGRKVVHRGITFDLERREVEHQQEFPGGLIVQVGRATTREAGLKWERKEARRPYKYPRGGAPRVPGGRWALWWLRSSALCVLVATVASINFGHYWLAALLGASLLLESLFLVTVKN</sequence>
<proteinExistence type="predicted"/>
<evidence type="ECO:0000256" key="1">
    <source>
        <dbReference type="SAM" id="Phobius"/>
    </source>
</evidence>
<keyword evidence="1" id="KW-0472">Membrane</keyword>
<feature type="transmembrane region" description="Helical" evidence="1">
    <location>
        <begin position="108"/>
        <end position="127"/>
    </location>
</feature>
<dbReference type="AlphaFoldDB" id="A0A0F9MW35"/>
<accession>A0A0F9MW35</accession>
<comment type="caution">
    <text evidence="2">The sequence shown here is derived from an EMBL/GenBank/DDBJ whole genome shotgun (WGS) entry which is preliminary data.</text>
</comment>
<organism evidence="2">
    <name type="scientific">marine sediment metagenome</name>
    <dbReference type="NCBI Taxonomy" id="412755"/>
    <lineage>
        <taxon>unclassified sequences</taxon>
        <taxon>metagenomes</taxon>
        <taxon>ecological metagenomes</taxon>
    </lineage>
</organism>
<feature type="transmembrane region" description="Helical" evidence="1">
    <location>
        <begin position="85"/>
        <end position="102"/>
    </location>
</feature>
<reference evidence="2" key="1">
    <citation type="journal article" date="2015" name="Nature">
        <title>Complex archaea that bridge the gap between prokaryotes and eukaryotes.</title>
        <authorList>
            <person name="Spang A."/>
            <person name="Saw J.H."/>
            <person name="Jorgensen S.L."/>
            <person name="Zaremba-Niedzwiedzka K."/>
            <person name="Martijn J."/>
            <person name="Lind A.E."/>
            <person name="van Eijk R."/>
            <person name="Schleper C."/>
            <person name="Guy L."/>
            <person name="Ettema T.J."/>
        </authorList>
    </citation>
    <scope>NUCLEOTIDE SEQUENCE</scope>
</reference>
<protein>
    <submittedName>
        <fullName evidence="2">Uncharacterized protein</fullName>
    </submittedName>
</protein>